<evidence type="ECO:0000259" key="5">
    <source>
        <dbReference type="PROSITE" id="PS51764"/>
    </source>
</evidence>
<evidence type="ECO:0000256" key="3">
    <source>
        <dbReference type="ARBA" id="ARBA00023295"/>
    </source>
</evidence>
<evidence type="ECO:0000256" key="1">
    <source>
        <dbReference type="ARBA" id="ARBA00007754"/>
    </source>
</evidence>
<dbReference type="InterPro" id="IPR022790">
    <property type="entry name" value="GH26_dom"/>
</dbReference>
<reference evidence="6 7" key="1">
    <citation type="submission" date="2019-04" db="EMBL/GenBank/DDBJ databases">
        <title>Lewinella litorea sp. nov., isolated from a marine sand.</title>
        <authorList>
            <person name="Yoon J.-H."/>
        </authorList>
    </citation>
    <scope>NUCLEOTIDE SEQUENCE [LARGE SCALE GENOMIC DNA]</scope>
    <source>
        <strain evidence="6 7">HSMS-39</strain>
    </source>
</reference>
<dbReference type="SUPFAM" id="SSF51445">
    <property type="entry name" value="(Trans)glycosidases"/>
    <property type="match status" value="2"/>
</dbReference>
<dbReference type="Pfam" id="PF02156">
    <property type="entry name" value="Glyco_hydro_26"/>
    <property type="match status" value="1"/>
</dbReference>
<comment type="similarity">
    <text evidence="1 4">Belongs to the glycosyl hydrolase 26 family.</text>
</comment>
<name>A0A4S4NY41_9BACT</name>
<dbReference type="GO" id="GO:0016985">
    <property type="term" value="F:mannan endo-1,4-beta-mannosidase activity"/>
    <property type="evidence" value="ECO:0007669"/>
    <property type="project" value="InterPro"/>
</dbReference>
<organism evidence="6 7">
    <name type="scientific">Neolewinella litorea</name>
    <dbReference type="NCBI Taxonomy" id="2562452"/>
    <lineage>
        <taxon>Bacteria</taxon>
        <taxon>Pseudomonadati</taxon>
        <taxon>Bacteroidota</taxon>
        <taxon>Saprospiria</taxon>
        <taxon>Saprospirales</taxon>
        <taxon>Lewinellaceae</taxon>
        <taxon>Neolewinella</taxon>
    </lineage>
</organism>
<dbReference type="InterPro" id="IPR000805">
    <property type="entry name" value="Glyco_hydro_26"/>
</dbReference>
<evidence type="ECO:0000313" key="6">
    <source>
        <dbReference type="EMBL" id="THH41170.1"/>
    </source>
</evidence>
<dbReference type="EMBL" id="SRSF01000001">
    <property type="protein sequence ID" value="THH41170.1"/>
    <property type="molecule type" value="Genomic_DNA"/>
</dbReference>
<dbReference type="OrthoDB" id="9816550at2"/>
<dbReference type="PROSITE" id="PS51764">
    <property type="entry name" value="GH26"/>
    <property type="match status" value="1"/>
</dbReference>
<proteinExistence type="inferred from homology"/>
<accession>A0A4S4NY41</accession>
<evidence type="ECO:0000256" key="2">
    <source>
        <dbReference type="ARBA" id="ARBA00022801"/>
    </source>
</evidence>
<gene>
    <name evidence="6" type="ORF">E4021_00810</name>
</gene>
<evidence type="ECO:0000313" key="7">
    <source>
        <dbReference type="Proteomes" id="UP000308528"/>
    </source>
</evidence>
<dbReference type="InterPro" id="IPR017853">
    <property type="entry name" value="GH"/>
</dbReference>
<evidence type="ECO:0000256" key="4">
    <source>
        <dbReference type="PROSITE-ProRule" id="PRU01100"/>
    </source>
</evidence>
<comment type="caution">
    <text evidence="6">The sequence shown here is derived from an EMBL/GenBank/DDBJ whole genome shotgun (WGS) entry which is preliminary data.</text>
</comment>
<dbReference type="AlphaFoldDB" id="A0A4S4NY41"/>
<keyword evidence="7" id="KW-1185">Reference proteome</keyword>
<feature type="active site" description="Proton donor" evidence="4">
    <location>
        <position position="389"/>
    </location>
</feature>
<sequence length="564" mass="64825">MLAIAAVGILLYLLAPTFGWMLDSIFQRSTALYPAPEVEVIGRYVLDESPEAEIPPRFTHYILDLNYQSGWLEDEALLEALRDERPVMITVQTWSSGSRAYDNNPLVDVNAGRYDDIFTRFFRLLPEKGEGIYLRFNPEMEVPVDQYPWQQYPSVYIDAYRRFARLSAQEAPAAVRMWSPAGYPGALEFYPGDDVVDAASVTYRYSGEGQLTAYPRDLPPDTDLYRRLHRLRFLSVPIYVILPPEAKGALPDLNRVIQKLRQAPEGTYGKQPSLDAVTANRKRYREEAFTFGLYDPDGRLLDNESISAEHLFTDFQSIDSGKFDSLFRAVDARGHVAIVSFEPFHAPDEVRDSNVLETMVEGKYDSILERLYTTLGSASGPVYFRYAHEMEIPIHRYPWQSQDPHTYIRSFRYVMNPDRLPANIRRVWGPAGDRGSLEWYPGDDFVDYISIAIYGLPDKNITDPKQQEQFATVFNRKMWRMRFVGKPVFITEFGVKGPEDYQTDWMLGAAKTLRDDYRIVGINYFNMSDTPKAWGDIKPPDWSITRPTLDAFVAALTGERKERQ</sequence>
<feature type="domain" description="GH26" evidence="5">
    <location>
        <begin position="244"/>
        <end position="547"/>
    </location>
</feature>
<keyword evidence="2 4" id="KW-0378">Hydrolase</keyword>
<protein>
    <recommendedName>
        <fullName evidence="5">GH26 domain-containing protein</fullName>
    </recommendedName>
</protein>
<dbReference type="Proteomes" id="UP000308528">
    <property type="component" value="Unassembled WGS sequence"/>
</dbReference>
<dbReference type="PANTHER" id="PTHR40079:SF4">
    <property type="entry name" value="GH26 DOMAIN-CONTAINING PROTEIN-RELATED"/>
    <property type="match status" value="1"/>
</dbReference>
<dbReference type="GO" id="GO:0006080">
    <property type="term" value="P:substituted mannan metabolic process"/>
    <property type="evidence" value="ECO:0007669"/>
    <property type="project" value="InterPro"/>
</dbReference>
<keyword evidence="3 4" id="KW-0326">Glycosidase</keyword>
<dbReference type="Gene3D" id="3.20.20.80">
    <property type="entry name" value="Glycosidases"/>
    <property type="match status" value="2"/>
</dbReference>
<dbReference type="RefSeq" id="WP_136455996.1">
    <property type="nucleotide sequence ID" value="NZ_SRSF01000001.1"/>
</dbReference>
<dbReference type="PANTHER" id="PTHR40079">
    <property type="entry name" value="MANNAN ENDO-1,4-BETA-MANNOSIDASE E-RELATED"/>
    <property type="match status" value="1"/>
</dbReference>
<feature type="active site" description="Nucleophile" evidence="4">
    <location>
        <position position="492"/>
    </location>
</feature>